<evidence type="ECO:0000256" key="3">
    <source>
        <dbReference type="RuleBase" id="RU365026"/>
    </source>
</evidence>
<protein>
    <recommendedName>
        <fullName evidence="3">Exocyst subunit Exo70 family protein</fullName>
    </recommendedName>
</protein>
<dbReference type="Pfam" id="PF03081">
    <property type="entry name" value="Exo70_C"/>
    <property type="match status" value="1"/>
</dbReference>
<dbReference type="PANTHER" id="PTHR12542:SF137">
    <property type="entry name" value="EXOCYST SUBUNIT EXO70 FAMILY PROTEIN"/>
    <property type="match status" value="1"/>
</dbReference>
<proteinExistence type="inferred from homology"/>
<dbReference type="InterPro" id="IPR046364">
    <property type="entry name" value="Exo70_C"/>
</dbReference>
<dbReference type="GO" id="GO:0000145">
    <property type="term" value="C:exocyst"/>
    <property type="evidence" value="ECO:0007669"/>
    <property type="project" value="InterPro"/>
</dbReference>
<dbReference type="PANTHER" id="PTHR12542">
    <property type="entry name" value="EXOCYST COMPLEX PROTEIN EXO70"/>
    <property type="match status" value="1"/>
</dbReference>
<dbReference type="EMBL" id="CM029050">
    <property type="protein sequence ID" value="KAG2565791.1"/>
    <property type="molecule type" value="Genomic_DNA"/>
</dbReference>
<gene>
    <name evidence="5" type="ORF">PVAP13_7NG117800</name>
</gene>
<evidence type="ECO:0000256" key="2">
    <source>
        <dbReference type="ARBA" id="ARBA00022448"/>
    </source>
</evidence>
<organism evidence="5 6">
    <name type="scientific">Panicum virgatum</name>
    <name type="common">Blackwell switchgrass</name>
    <dbReference type="NCBI Taxonomy" id="38727"/>
    <lineage>
        <taxon>Eukaryota</taxon>
        <taxon>Viridiplantae</taxon>
        <taxon>Streptophyta</taxon>
        <taxon>Embryophyta</taxon>
        <taxon>Tracheophyta</taxon>
        <taxon>Spermatophyta</taxon>
        <taxon>Magnoliopsida</taxon>
        <taxon>Liliopsida</taxon>
        <taxon>Poales</taxon>
        <taxon>Poaceae</taxon>
        <taxon>PACMAD clade</taxon>
        <taxon>Panicoideae</taxon>
        <taxon>Panicodae</taxon>
        <taxon>Paniceae</taxon>
        <taxon>Panicinae</taxon>
        <taxon>Panicum</taxon>
        <taxon>Panicum sect. Hiantes</taxon>
    </lineage>
</organism>
<dbReference type="InterPro" id="IPR016159">
    <property type="entry name" value="Cullin_repeat-like_dom_sf"/>
</dbReference>
<dbReference type="GO" id="GO:0015031">
    <property type="term" value="P:protein transport"/>
    <property type="evidence" value="ECO:0007669"/>
    <property type="project" value="UniProtKB-KW"/>
</dbReference>
<accession>A0A8T0PTN3</accession>
<dbReference type="AlphaFoldDB" id="A0A8T0PTN3"/>
<comment type="function">
    <text evidence="3">Component of the exocyst complex.</text>
</comment>
<dbReference type="Proteomes" id="UP000823388">
    <property type="component" value="Chromosome 7N"/>
</dbReference>
<dbReference type="InterPro" id="IPR004140">
    <property type="entry name" value="Exo70"/>
</dbReference>
<evidence type="ECO:0000256" key="1">
    <source>
        <dbReference type="ARBA" id="ARBA00006756"/>
    </source>
</evidence>
<sequence length="408" mass="45501">MEMKELEFVPSLEETAMKIKQIKILAKEFFGAPKCSTEGGDLSILERWFTELGVGWVLHVADGAPAGEFAHALDASSWIPALSKIVDTYRLTSGLLPGHGPAEEEEPARESGEQNMAEQLQFARFFQQAMLKMLSFVDFIVAPNLTRQVVFVADGVPVPVPAPCEKLYTLLRVRQTLSKIQLPFYSSSSAEVERIQGEIVNVLSAKEGKVGEAIWSAMEEIRTQILESLEDGQGSSGTQTPQGSSDIDKATTSVMMYVMFLQRKYWLMAPIVSEAASVDKYVPRFGAVQPLISLELEMVSCLEEKLANKSEAFPDQGLRFLFLLNNSSFIADKLHDTPYFPKSYQVDLAGKVEGYMKRYIQVSWSPVLSCLINPTPSCLGKNNSPLPKFESEFQKIYTTQKLWKVPRS</sequence>
<reference evidence="5" key="1">
    <citation type="submission" date="2020-05" db="EMBL/GenBank/DDBJ databases">
        <title>WGS assembly of Panicum virgatum.</title>
        <authorList>
            <person name="Lovell J.T."/>
            <person name="Jenkins J."/>
            <person name="Shu S."/>
            <person name="Juenger T.E."/>
            <person name="Schmutz J."/>
        </authorList>
    </citation>
    <scope>NUCLEOTIDE SEQUENCE</scope>
    <source>
        <strain evidence="5">AP13</strain>
    </source>
</reference>
<keyword evidence="3" id="KW-0268">Exocytosis</keyword>
<evidence type="ECO:0000313" key="5">
    <source>
        <dbReference type="EMBL" id="KAG2565791.1"/>
    </source>
</evidence>
<evidence type="ECO:0000259" key="4">
    <source>
        <dbReference type="Pfam" id="PF03081"/>
    </source>
</evidence>
<keyword evidence="6" id="KW-1185">Reference proteome</keyword>
<keyword evidence="3" id="KW-0653">Protein transport</keyword>
<dbReference type="GO" id="GO:0005546">
    <property type="term" value="F:phosphatidylinositol-4,5-bisphosphate binding"/>
    <property type="evidence" value="ECO:0007669"/>
    <property type="project" value="InterPro"/>
</dbReference>
<comment type="caution">
    <text evidence="5">The sequence shown here is derived from an EMBL/GenBank/DDBJ whole genome shotgun (WGS) entry which is preliminary data.</text>
</comment>
<feature type="domain" description="Exocyst complex subunit Exo70 C-terminal" evidence="4">
    <location>
        <begin position="115"/>
        <end position="406"/>
    </location>
</feature>
<evidence type="ECO:0000313" key="6">
    <source>
        <dbReference type="Proteomes" id="UP000823388"/>
    </source>
</evidence>
<name>A0A8T0PTN3_PANVG</name>
<dbReference type="SUPFAM" id="SSF74788">
    <property type="entry name" value="Cullin repeat-like"/>
    <property type="match status" value="1"/>
</dbReference>
<keyword evidence="2 3" id="KW-0813">Transport</keyword>
<dbReference type="Gene3D" id="1.20.1280.170">
    <property type="entry name" value="Exocyst complex component Exo70"/>
    <property type="match status" value="1"/>
</dbReference>
<comment type="similarity">
    <text evidence="1 3">Belongs to the EXO70 family.</text>
</comment>
<dbReference type="GO" id="GO:0006887">
    <property type="term" value="P:exocytosis"/>
    <property type="evidence" value="ECO:0007669"/>
    <property type="project" value="UniProtKB-KW"/>
</dbReference>